<dbReference type="Gene3D" id="3.90.640.10">
    <property type="entry name" value="Actin, Chain A, domain 4"/>
    <property type="match status" value="1"/>
</dbReference>
<evidence type="ECO:0000256" key="4">
    <source>
        <dbReference type="ARBA" id="ARBA00023186"/>
    </source>
</evidence>
<evidence type="ECO:0000313" key="5">
    <source>
        <dbReference type="EMBL" id="SVC05293.1"/>
    </source>
</evidence>
<dbReference type="PRINTS" id="PR00301">
    <property type="entry name" value="HEATSHOCK70"/>
</dbReference>
<evidence type="ECO:0008006" key="6">
    <source>
        <dbReference type="Google" id="ProtNLM"/>
    </source>
</evidence>
<dbReference type="FunFam" id="2.60.34.10:FF:000005">
    <property type="entry name" value="Chaperone protein HscA homolog"/>
    <property type="match status" value="1"/>
</dbReference>
<dbReference type="EMBL" id="UINC01070838">
    <property type="protein sequence ID" value="SVC05293.1"/>
    <property type="molecule type" value="Genomic_DNA"/>
</dbReference>
<dbReference type="SUPFAM" id="SSF100934">
    <property type="entry name" value="Heat shock protein 70kD (HSP70), C-terminal subdomain"/>
    <property type="match status" value="1"/>
</dbReference>
<evidence type="ECO:0000256" key="3">
    <source>
        <dbReference type="ARBA" id="ARBA00022840"/>
    </source>
</evidence>
<dbReference type="PANTHER" id="PTHR19375">
    <property type="entry name" value="HEAT SHOCK PROTEIN 70KDA"/>
    <property type="match status" value="1"/>
</dbReference>
<dbReference type="GO" id="GO:0005524">
    <property type="term" value="F:ATP binding"/>
    <property type="evidence" value="ECO:0007669"/>
    <property type="project" value="UniProtKB-KW"/>
</dbReference>
<dbReference type="GO" id="GO:0140662">
    <property type="term" value="F:ATP-dependent protein folding chaperone"/>
    <property type="evidence" value="ECO:0007669"/>
    <property type="project" value="InterPro"/>
</dbReference>
<sequence>ETLVSENLAEFLVDGKLYKITKYHFEVLTEPLLKRTLLLTKRAVRDAGIEMSEIKDVIMVGGSTRMTAVRDRVGELFKKPVLSSINPDEVVVKGAAIQANILAGNKSRDDVLLLDVLPLSLGLETMGGLVEKVIHRNTTIPISRAQEFTTFKDGQSGMSIHVYQGERELTKDCRSLGKFELKGIPPMVAGSARILVEFQVDADGLLSVSAKEQTSGVKSEIIIKPSYGLTDTEVEKMLKDSVIFAQEDILLRQLQEQKVNANRTILAINSALDADKKLLNELMLKDILGARDELQSLTKSDDAKEIKKAIETLEEKSAKFVEMRMNKSVMSVMQGHNVDEFSEKIEE</sequence>
<evidence type="ECO:0000256" key="1">
    <source>
        <dbReference type="ARBA" id="ARBA00007381"/>
    </source>
</evidence>
<dbReference type="AlphaFoldDB" id="A0A382J2I9"/>
<evidence type="ECO:0000256" key="2">
    <source>
        <dbReference type="ARBA" id="ARBA00022741"/>
    </source>
</evidence>
<dbReference type="SUPFAM" id="SSF53067">
    <property type="entry name" value="Actin-like ATPase domain"/>
    <property type="match status" value="1"/>
</dbReference>
<protein>
    <recommendedName>
        <fullName evidence="6">Fe-S protein assembly chaperone HscA</fullName>
    </recommendedName>
</protein>
<gene>
    <name evidence="5" type="ORF">METZ01_LOCUS258147</name>
</gene>
<dbReference type="Gene3D" id="2.60.34.10">
    <property type="entry name" value="Substrate Binding Domain Of DNAk, Chain A, domain 1"/>
    <property type="match status" value="1"/>
</dbReference>
<dbReference type="InterPro" id="IPR029048">
    <property type="entry name" value="HSP70_C_sf"/>
</dbReference>
<keyword evidence="3" id="KW-0067">ATP-binding</keyword>
<reference evidence="5" key="1">
    <citation type="submission" date="2018-05" db="EMBL/GenBank/DDBJ databases">
        <authorList>
            <person name="Lanie J.A."/>
            <person name="Ng W.-L."/>
            <person name="Kazmierczak K.M."/>
            <person name="Andrzejewski T.M."/>
            <person name="Davidsen T.M."/>
            <person name="Wayne K.J."/>
            <person name="Tettelin H."/>
            <person name="Glass J.I."/>
            <person name="Rusch D."/>
            <person name="Podicherti R."/>
            <person name="Tsui H.-C.T."/>
            <person name="Winkler M.E."/>
        </authorList>
    </citation>
    <scope>NUCLEOTIDE SEQUENCE</scope>
</reference>
<name>A0A382J2I9_9ZZZZ</name>
<feature type="non-terminal residue" evidence="5">
    <location>
        <position position="1"/>
    </location>
</feature>
<dbReference type="Pfam" id="PF00012">
    <property type="entry name" value="HSP70"/>
    <property type="match status" value="1"/>
</dbReference>
<dbReference type="InterPro" id="IPR013126">
    <property type="entry name" value="Hsp_70_fam"/>
</dbReference>
<dbReference type="InterPro" id="IPR043129">
    <property type="entry name" value="ATPase_NBD"/>
</dbReference>
<proteinExistence type="inferred from homology"/>
<keyword evidence="4" id="KW-0143">Chaperone</keyword>
<organism evidence="5">
    <name type="scientific">marine metagenome</name>
    <dbReference type="NCBI Taxonomy" id="408172"/>
    <lineage>
        <taxon>unclassified sequences</taxon>
        <taxon>metagenomes</taxon>
        <taxon>ecological metagenomes</taxon>
    </lineage>
</organism>
<accession>A0A382J2I9</accession>
<dbReference type="Gene3D" id="3.30.420.40">
    <property type="match status" value="2"/>
</dbReference>
<dbReference type="InterPro" id="IPR029047">
    <property type="entry name" value="HSP70_peptide-bd_sf"/>
</dbReference>
<dbReference type="SUPFAM" id="SSF100920">
    <property type="entry name" value="Heat shock protein 70kD (HSP70), peptide-binding domain"/>
    <property type="match status" value="1"/>
</dbReference>
<dbReference type="Gene3D" id="1.20.1270.10">
    <property type="match status" value="1"/>
</dbReference>
<keyword evidence="2" id="KW-0547">Nucleotide-binding</keyword>
<comment type="similarity">
    <text evidence="1">Belongs to the heat shock protein 70 family.</text>
</comment>